<sequence>MDHHHRGLGDYRSHEEEEGYERSSSHFPHRPPPPPFPSEESEFGGRPCEERREEYGGGFPPRHDRYSEGDERRREEYGGRSPPRHERYSKGHEGRREEHGSGFPPKHERYSEGDEERREEYGGGFPPRHERYSEGDEERKGGYEGGFPPRHERYSEGDEERKDEYGGGFSSKHEQYSEGERVGVGEEGAAKYGREEDHRPTEGRSHFPHMPGFHRSSHNEECPGEGETVTSEVAAPPHHEASSHSFMHFGFHRDKHHSDEDPKEKASPEESSITGKMHGLSLDLPEGRLVRIVCKGNSDYHLTVEHSSVEMQEGKDDNESQVLLIPSSCVTHVYINLEVLVLSDIFHVLLDL</sequence>
<feature type="compositionally biased region" description="Basic and acidic residues" evidence="1">
    <location>
        <begin position="256"/>
        <end position="268"/>
    </location>
</feature>
<evidence type="ECO:0000313" key="3">
    <source>
        <dbReference type="Proteomes" id="UP000825935"/>
    </source>
</evidence>
<accession>A0A8T2Q3X9</accession>
<organism evidence="2 3">
    <name type="scientific">Ceratopteris richardii</name>
    <name type="common">Triangle waterfern</name>
    <dbReference type="NCBI Taxonomy" id="49495"/>
    <lineage>
        <taxon>Eukaryota</taxon>
        <taxon>Viridiplantae</taxon>
        <taxon>Streptophyta</taxon>
        <taxon>Embryophyta</taxon>
        <taxon>Tracheophyta</taxon>
        <taxon>Polypodiopsida</taxon>
        <taxon>Polypodiidae</taxon>
        <taxon>Polypodiales</taxon>
        <taxon>Pteridineae</taxon>
        <taxon>Pteridaceae</taxon>
        <taxon>Parkerioideae</taxon>
        <taxon>Ceratopteris</taxon>
    </lineage>
</organism>
<evidence type="ECO:0000256" key="1">
    <source>
        <dbReference type="SAM" id="MobiDB-lite"/>
    </source>
</evidence>
<feature type="compositionally biased region" description="Basic and acidic residues" evidence="1">
    <location>
        <begin position="47"/>
        <end position="142"/>
    </location>
</feature>
<keyword evidence="3" id="KW-1185">Reference proteome</keyword>
<evidence type="ECO:0000313" key="2">
    <source>
        <dbReference type="EMBL" id="KAH7278326.1"/>
    </source>
</evidence>
<dbReference type="AlphaFoldDB" id="A0A8T2Q3X9"/>
<comment type="caution">
    <text evidence="2">The sequence shown here is derived from an EMBL/GenBank/DDBJ whole genome shotgun (WGS) entry which is preliminary data.</text>
</comment>
<feature type="region of interest" description="Disordered" evidence="1">
    <location>
        <begin position="1"/>
        <end position="279"/>
    </location>
</feature>
<feature type="compositionally biased region" description="Basic and acidic residues" evidence="1">
    <location>
        <begin position="149"/>
        <end position="205"/>
    </location>
</feature>
<dbReference type="Proteomes" id="UP000825935">
    <property type="component" value="Chromosome 38"/>
</dbReference>
<gene>
    <name evidence="2" type="ORF">KP509_38G036000</name>
</gene>
<feature type="compositionally biased region" description="Basic and acidic residues" evidence="1">
    <location>
        <begin position="1"/>
        <end position="24"/>
    </location>
</feature>
<reference evidence="2" key="1">
    <citation type="submission" date="2021-08" db="EMBL/GenBank/DDBJ databases">
        <title>WGS assembly of Ceratopteris richardii.</title>
        <authorList>
            <person name="Marchant D.B."/>
            <person name="Chen G."/>
            <person name="Jenkins J."/>
            <person name="Shu S."/>
            <person name="Leebens-Mack J."/>
            <person name="Grimwood J."/>
            <person name="Schmutz J."/>
            <person name="Soltis P."/>
            <person name="Soltis D."/>
            <person name="Chen Z.-H."/>
        </authorList>
    </citation>
    <scope>NUCLEOTIDE SEQUENCE</scope>
    <source>
        <strain evidence="2">Whitten #5841</strain>
        <tissue evidence="2">Leaf</tissue>
    </source>
</reference>
<name>A0A8T2Q3X9_CERRI</name>
<proteinExistence type="predicted"/>
<dbReference type="EMBL" id="CM035443">
    <property type="protein sequence ID" value="KAH7278326.1"/>
    <property type="molecule type" value="Genomic_DNA"/>
</dbReference>
<protein>
    <submittedName>
        <fullName evidence="2">Uncharacterized protein</fullName>
    </submittedName>
</protein>